<organism evidence="1 2">
    <name type="scientific">Rangifer tarandus platyrhynchus</name>
    <name type="common">Svalbard reindeer</name>
    <dbReference type="NCBI Taxonomy" id="3082113"/>
    <lineage>
        <taxon>Eukaryota</taxon>
        <taxon>Metazoa</taxon>
        <taxon>Chordata</taxon>
        <taxon>Craniata</taxon>
        <taxon>Vertebrata</taxon>
        <taxon>Euteleostomi</taxon>
        <taxon>Mammalia</taxon>
        <taxon>Eutheria</taxon>
        <taxon>Laurasiatheria</taxon>
        <taxon>Artiodactyla</taxon>
        <taxon>Ruminantia</taxon>
        <taxon>Pecora</taxon>
        <taxon>Cervidae</taxon>
        <taxon>Odocoileinae</taxon>
        <taxon>Rangifer</taxon>
    </lineage>
</organism>
<protein>
    <submittedName>
        <fullName evidence="1">Uncharacterized protein</fullName>
    </submittedName>
</protein>
<dbReference type="Proteomes" id="UP001162501">
    <property type="component" value="Chromosome 31"/>
</dbReference>
<reference evidence="1" key="2">
    <citation type="submission" date="2025-03" db="EMBL/GenBank/DDBJ databases">
        <authorList>
            <consortium name="ELIXIR-Norway"/>
            <consortium name="Elixir Norway"/>
        </authorList>
    </citation>
    <scope>NUCLEOTIDE SEQUENCE</scope>
</reference>
<reference evidence="1" key="1">
    <citation type="submission" date="2023-05" db="EMBL/GenBank/DDBJ databases">
        <authorList>
            <consortium name="ELIXIR-Norway"/>
        </authorList>
    </citation>
    <scope>NUCLEOTIDE SEQUENCE</scope>
</reference>
<name>A0AC59ZNJ4_RANTA</name>
<accession>A0AC59ZNJ4</accession>
<evidence type="ECO:0000313" key="1">
    <source>
        <dbReference type="EMBL" id="CAN0474519.1"/>
    </source>
</evidence>
<sequence>MWGARGDTCSQREPPRGECALVLAGRHRSPWTGPSHPLHRPSAADISSSPRPHPGSCKATCCVGAIGAEPERLNKQVSQKSPELAQKRSPLSERVRMAELPRRSRKGVWAGPDATCPGVGRLRRCPSRRGPAPALPVLVWAGSDAACPGFWSRLSAASVRSVGVGDLSARGALPQRIQGPLMPLRNRTNWGQRRTSLKPGPASRGHQRTPIVNLSASTRSLRPFAPMDSESDQVADLPQALQWLFGSGQNPNQHSHGPV</sequence>
<proteinExistence type="predicted"/>
<gene>
    <name evidence="1" type="ORF">MRATA1EN22A_LOCUS20725</name>
</gene>
<dbReference type="EMBL" id="OX596115">
    <property type="protein sequence ID" value="CAN0474519.1"/>
    <property type="molecule type" value="Genomic_DNA"/>
</dbReference>
<evidence type="ECO:0000313" key="2">
    <source>
        <dbReference type="Proteomes" id="UP001162501"/>
    </source>
</evidence>